<organism evidence="12 13">
    <name type="scientific">Roseburia inulinivorans</name>
    <dbReference type="NCBI Taxonomy" id="360807"/>
    <lineage>
        <taxon>Bacteria</taxon>
        <taxon>Bacillati</taxon>
        <taxon>Bacillota</taxon>
        <taxon>Clostridia</taxon>
        <taxon>Lachnospirales</taxon>
        <taxon>Lachnospiraceae</taxon>
        <taxon>Roseburia</taxon>
    </lineage>
</organism>
<dbReference type="GO" id="GO:0004665">
    <property type="term" value="F:prephenate dehydrogenase (NADP+) activity"/>
    <property type="evidence" value="ECO:0007669"/>
    <property type="project" value="InterPro"/>
</dbReference>
<keyword evidence="6" id="KW-0028">Amino-acid biosynthesis</keyword>
<dbReference type="GO" id="GO:0008977">
    <property type="term" value="F:prephenate dehydrogenase (NAD+) activity"/>
    <property type="evidence" value="ECO:0007669"/>
    <property type="project" value="UniProtKB-EC"/>
</dbReference>
<dbReference type="Pfam" id="PF20463">
    <property type="entry name" value="PDH_C"/>
    <property type="match status" value="1"/>
</dbReference>
<dbReference type="InterPro" id="IPR008927">
    <property type="entry name" value="6-PGluconate_DH-like_C_sf"/>
</dbReference>
<dbReference type="Gene3D" id="1.10.3660.10">
    <property type="entry name" value="6-phosphogluconate dehydrogenase C-terminal like domain"/>
    <property type="match status" value="1"/>
</dbReference>
<dbReference type="GO" id="GO:0006571">
    <property type="term" value="P:tyrosine biosynthetic process"/>
    <property type="evidence" value="ECO:0007669"/>
    <property type="project" value="UniProtKB-KW"/>
</dbReference>
<dbReference type="PANTHER" id="PTHR21363:SF0">
    <property type="entry name" value="PREPHENATE DEHYDROGENASE [NADP(+)]"/>
    <property type="match status" value="1"/>
</dbReference>
<dbReference type="SUPFAM" id="SSF51735">
    <property type="entry name" value="NAD(P)-binding Rossmann-fold domains"/>
    <property type="match status" value="1"/>
</dbReference>
<dbReference type="EMBL" id="QRTF01000002">
    <property type="protein sequence ID" value="RGQ54396.1"/>
    <property type="molecule type" value="Genomic_DNA"/>
</dbReference>
<dbReference type="AlphaFoldDB" id="A0A412BHP7"/>
<evidence type="ECO:0000256" key="9">
    <source>
        <dbReference type="ARBA" id="ARBA00023141"/>
    </source>
</evidence>
<comment type="catalytic activity">
    <reaction evidence="10">
        <text>prephenate + NAD(+) = 3-(4-hydroxyphenyl)pyruvate + CO2 + NADH</text>
        <dbReference type="Rhea" id="RHEA:13869"/>
        <dbReference type="ChEBI" id="CHEBI:16526"/>
        <dbReference type="ChEBI" id="CHEBI:29934"/>
        <dbReference type="ChEBI" id="CHEBI:36242"/>
        <dbReference type="ChEBI" id="CHEBI:57540"/>
        <dbReference type="ChEBI" id="CHEBI:57945"/>
        <dbReference type="EC" id="1.3.1.12"/>
    </reaction>
</comment>
<dbReference type="GO" id="GO:0070403">
    <property type="term" value="F:NAD+ binding"/>
    <property type="evidence" value="ECO:0007669"/>
    <property type="project" value="InterPro"/>
</dbReference>
<evidence type="ECO:0000259" key="11">
    <source>
        <dbReference type="PROSITE" id="PS51176"/>
    </source>
</evidence>
<dbReference type="SUPFAM" id="SSF55021">
    <property type="entry name" value="ACT-like"/>
    <property type="match status" value="1"/>
</dbReference>
<keyword evidence="7" id="KW-0560">Oxidoreductase</keyword>
<dbReference type="PROSITE" id="PS51176">
    <property type="entry name" value="PDH_ADH"/>
    <property type="match status" value="1"/>
</dbReference>
<evidence type="ECO:0000256" key="6">
    <source>
        <dbReference type="ARBA" id="ARBA00022605"/>
    </source>
</evidence>
<reference evidence="12 13" key="1">
    <citation type="submission" date="2018-08" db="EMBL/GenBank/DDBJ databases">
        <title>A genome reference for cultivated species of the human gut microbiota.</title>
        <authorList>
            <person name="Zou Y."/>
            <person name="Xue W."/>
            <person name="Luo G."/>
        </authorList>
    </citation>
    <scope>NUCLEOTIDE SEQUENCE [LARGE SCALE GENOMIC DNA]</scope>
    <source>
        <strain evidence="12 13">AF28-15</strain>
    </source>
</reference>
<dbReference type="PANTHER" id="PTHR21363">
    <property type="entry name" value="PREPHENATE DEHYDROGENASE"/>
    <property type="match status" value="1"/>
</dbReference>
<dbReference type="GeneID" id="75164094"/>
<dbReference type="InterPro" id="IPR036291">
    <property type="entry name" value="NAD(P)-bd_dom_sf"/>
</dbReference>
<evidence type="ECO:0000313" key="12">
    <source>
        <dbReference type="EMBL" id="RGQ54396.1"/>
    </source>
</evidence>
<evidence type="ECO:0000256" key="8">
    <source>
        <dbReference type="ARBA" id="ARBA00023027"/>
    </source>
</evidence>
<dbReference type="FunFam" id="1.10.3660.10:FF:000003">
    <property type="entry name" value="Prephenate dehydrogenase"/>
    <property type="match status" value="1"/>
</dbReference>
<evidence type="ECO:0000256" key="1">
    <source>
        <dbReference type="ARBA" id="ARBA00005067"/>
    </source>
</evidence>
<dbReference type="Proteomes" id="UP000283738">
    <property type="component" value="Unassembled WGS sequence"/>
</dbReference>
<comment type="similarity">
    <text evidence="2">Belongs to the prephenate/arogenate dehydrogenase family.</text>
</comment>
<evidence type="ECO:0000256" key="5">
    <source>
        <dbReference type="ARBA" id="ARBA00022498"/>
    </source>
</evidence>
<dbReference type="InterPro" id="IPR045865">
    <property type="entry name" value="ACT-like_dom_sf"/>
</dbReference>
<dbReference type="InterPro" id="IPR046825">
    <property type="entry name" value="PDH_C"/>
</dbReference>
<evidence type="ECO:0000313" key="13">
    <source>
        <dbReference type="Proteomes" id="UP000283738"/>
    </source>
</evidence>
<dbReference type="InterPro" id="IPR046826">
    <property type="entry name" value="PDH_N"/>
</dbReference>
<dbReference type="Pfam" id="PF02153">
    <property type="entry name" value="PDH_N"/>
    <property type="match status" value="1"/>
</dbReference>
<dbReference type="Gene3D" id="3.40.50.720">
    <property type="entry name" value="NAD(P)-binding Rossmann-like Domain"/>
    <property type="match status" value="1"/>
</dbReference>
<evidence type="ECO:0000256" key="3">
    <source>
        <dbReference type="ARBA" id="ARBA00012068"/>
    </source>
</evidence>
<feature type="domain" description="Prephenate/arogenate dehydrogenase" evidence="11">
    <location>
        <begin position="8"/>
        <end position="295"/>
    </location>
</feature>
<gene>
    <name evidence="12" type="ORF">DWY96_02110</name>
</gene>
<protein>
    <recommendedName>
        <fullName evidence="4">Prephenate dehydrogenase</fullName>
        <ecNumber evidence="3">1.3.1.12</ecNumber>
    </recommendedName>
</protein>
<proteinExistence type="inferred from homology"/>
<keyword evidence="9" id="KW-0057">Aromatic amino acid biosynthesis</keyword>
<comment type="pathway">
    <text evidence="1">Amino-acid biosynthesis; L-tyrosine biosynthesis; (4-hydroxyphenyl)pyruvate from prephenate (NAD(+) route): step 1/1.</text>
</comment>
<dbReference type="EC" id="1.3.1.12" evidence="3"/>
<accession>A0A412BHP7</accession>
<dbReference type="FunFam" id="3.40.50.720:FF:000208">
    <property type="entry name" value="Prephenate dehydrogenase"/>
    <property type="match status" value="1"/>
</dbReference>
<sequence length="369" mass="41256">MGEHDLFQKIGFIGLGLIGGSIAKKIHTLYPDVTIIATAGHQKTITEAYGEHLISNQNLCEIKDFYDCDYIFLCTPVKRNIEYLRQLKGNIKNGCIITDVGSVKTDIHEEVTALAMEDCFIGGHPMAGSEKTGLKNANEYLLENAYYILTPTTKTSPERLEEFRSLVTQLGAVALVLDYHLHDYATAAISHLPHIIAYSLVNLVKKSDDADETMKTIAAGGFKDLTRIASSSPVMWQNICQSNSEQIVRLIDAYEEMLEKTKHDILSSDADALLQDFQSAKDYRDSIAITNKGPIKEIYELYLDLLDEAGGIATVATILASNHLSIKNIGIIHNREFEDGVLRLEMYDRISLDAAVQLLRKHHYTIYER</sequence>
<keyword evidence="5" id="KW-0827">Tyrosine biosynthesis</keyword>
<dbReference type="InterPro" id="IPR003099">
    <property type="entry name" value="Prephen_DH"/>
</dbReference>
<dbReference type="InterPro" id="IPR050812">
    <property type="entry name" value="Preph/Arog_dehydrog"/>
</dbReference>
<evidence type="ECO:0000256" key="7">
    <source>
        <dbReference type="ARBA" id="ARBA00023002"/>
    </source>
</evidence>
<evidence type="ECO:0000256" key="10">
    <source>
        <dbReference type="ARBA" id="ARBA00049260"/>
    </source>
</evidence>
<evidence type="ECO:0000256" key="4">
    <source>
        <dbReference type="ARBA" id="ARBA00016891"/>
    </source>
</evidence>
<name>A0A412BHP7_9FIRM</name>
<keyword evidence="8" id="KW-0520">NAD</keyword>
<dbReference type="RefSeq" id="WP_009860843.1">
    <property type="nucleotide sequence ID" value="NZ_CYYR01000008.1"/>
</dbReference>
<dbReference type="SUPFAM" id="SSF48179">
    <property type="entry name" value="6-phosphogluconate dehydrogenase C-terminal domain-like"/>
    <property type="match status" value="1"/>
</dbReference>
<evidence type="ECO:0000256" key="2">
    <source>
        <dbReference type="ARBA" id="ARBA00007964"/>
    </source>
</evidence>
<comment type="caution">
    <text evidence="12">The sequence shown here is derived from an EMBL/GenBank/DDBJ whole genome shotgun (WGS) entry which is preliminary data.</text>
</comment>